<sequence>MSLFNVVFDSETETTQENACVQVVSQNFVDVKKNDENSTPKSSLLVKKESIAPRRTFRYVTAEDESLCTLKHPPKSAPNGLLTVVVTREKKIKLNGTRYYFRCFLKKDGSQKTSVLSSKQKLSKNQCCSDLCEKQIFIAKAKSQTCKTIPIVNNENIHLRNPSSLAVLEMDNENSEFTLIQNQFPDISPTSCPSVNSASSCMDSQLSINNNNNSNLSFKSSEEITNTSPNNVNSTSVFHLSSLNSNAASNLSTPVAPRHLMVVKFTLPKDQLDGSRKMHVTFLGKTDVPSPLISLPISSVSGYEGRYMIYSIKNAVIVDVKNRTTIITIRKTGSKELQIDTHYDLPPLWLFGLGIASFLGKKPTH</sequence>
<keyword evidence="2" id="KW-1185">Reference proteome</keyword>
<accession>A0ABR2I6N9</accession>
<name>A0ABR2I6N9_9EUKA</name>
<evidence type="ECO:0000313" key="2">
    <source>
        <dbReference type="Proteomes" id="UP001470230"/>
    </source>
</evidence>
<dbReference type="EMBL" id="JAPFFF010000019">
    <property type="protein sequence ID" value="KAK8858148.1"/>
    <property type="molecule type" value="Genomic_DNA"/>
</dbReference>
<dbReference type="InterPro" id="IPR025659">
    <property type="entry name" value="Tubby-like_C"/>
</dbReference>
<dbReference type="Proteomes" id="UP001470230">
    <property type="component" value="Unassembled WGS sequence"/>
</dbReference>
<protein>
    <recommendedName>
        <fullName evidence="3">Tubby C-terminal domain-containing protein</fullName>
    </recommendedName>
</protein>
<proteinExistence type="predicted"/>
<comment type="caution">
    <text evidence="1">The sequence shown here is derived from an EMBL/GenBank/DDBJ whole genome shotgun (WGS) entry which is preliminary data.</text>
</comment>
<dbReference type="SUPFAM" id="SSF54518">
    <property type="entry name" value="Tubby C-terminal domain-like"/>
    <property type="match status" value="1"/>
</dbReference>
<organism evidence="1 2">
    <name type="scientific">Tritrichomonas musculus</name>
    <dbReference type="NCBI Taxonomy" id="1915356"/>
    <lineage>
        <taxon>Eukaryota</taxon>
        <taxon>Metamonada</taxon>
        <taxon>Parabasalia</taxon>
        <taxon>Tritrichomonadida</taxon>
        <taxon>Tritrichomonadidae</taxon>
        <taxon>Tritrichomonas</taxon>
    </lineage>
</organism>
<evidence type="ECO:0000313" key="1">
    <source>
        <dbReference type="EMBL" id="KAK8858148.1"/>
    </source>
</evidence>
<evidence type="ECO:0008006" key="3">
    <source>
        <dbReference type="Google" id="ProtNLM"/>
    </source>
</evidence>
<gene>
    <name evidence="1" type="ORF">M9Y10_013249</name>
</gene>
<reference evidence="1 2" key="1">
    <citation type="submission" date="2024-04" db="EMBL/GenBank/DDBJ databases">
        <title>Tritrichomonas musculus Genome.</title>
        <authorList>
            <person name="Alves-Ferreira E."/>
            <person name="Grigg M."/>
            <person name="Lorenzi H."/>
            <person name="Galac M."/>
        </authorList>
    </citation>
    <scope>NUCLEOTIDE SEQUENCE [LARGE SCALE GENOMIC DNA]</scope>
    <source>
        <strain evidence="1 2">EAF2021</strain>
    </source>
</reference>